<accession>A0A918PYY5</accession>
<dbReference type="AlphaFoldDB" id="A0A918PYY5"/>
<comment type="caution">
    <text evidence="2">The sequence shown here is derived from an EMBL/GenBank/DDBJ whole genome shotgun (WGS) entry which is preliminary data.</text>
</comment>
<reference evidence="2" key="1">
    <citation type="journal article" date="2014" name="Int. J. Syst. Evol. Microbiol.">
        <title>Complete genome sequence of Corynebacterium casei LMG S-19264T (=DSM 44701T), isolated from a smear-ripened cheese.</title>
        <authorList>
            <consortium name="US DOE Joint Genome Institute (JGI-PGF)"/>
            <person name="Walter F."/>
            <person name="Albersmeier A."/>
            <person name="Kalinowski J."/>
            <person name="Ruckert C."/>
        </authorList>
    </citation>
    <scope>NUCLEOTIDE SEQUENCE</scope>
    <source>
        <strain evidence="2">KCTC 32296</strain>
    </source>
</reference>
<sequence length="119" mass="13182">MTTINMKWCGIMLPAVLGLYGTLAMPGFAGASHPKAASVEPETNARLGKMQASQTDPRQFDTLDAYLAHLKVMGTRGRAYYRPVGADLYEYVPPRGRGPQQPPQMFTRAQLMSKFGFER</sequence>
<name>A0A918PYY5_9CAUL</name>
<dbReference type="RefSeq" id="WP_189485134.1">
    <property type="nucleotide sequence ID" value="NZ_BMZB01000001.1"/>
</dbReference>
<protein>
    <submittedName>
        <fullName evidence="2">Uncharacterized protein</fullName>
    </submittedName>
</protein>
<evidence type="ECO:0000256" key="1">
    <source>
        <dbReference type="SAM" id="MobiDB-lite"/>
    </source>
</evidence>
<keyword evidence="3" id="KW-1185">Reference proteome</keyword>
<evidence type="ECO:0000313" key="2">
    <source>
        <dbReference type="EMBL" id="GGZ25684.1"/>
    </source>
</evidence>
<gene>
    <name evidence="2" type="ORF">GCM10011273_08870</name>
</gene>
<organism evidence="2 3">
    <name type="scientific">Asticcacaulis endophyticus</name>
    <dbReference type="NCBI Taxonomy" id="1395890"/>
    <lineage>
        <taxon>Bacteria</taxon>
        <taxon>Pseudomonadati</taxon>
        <taxon>Pseudomonadota</taxon>
        <taxon>Alphaproteobacteria</taxon>
        <taxon>Caulobacterales</taxon>
        <taxon>Caulobacteraceae</taxon>
        <taxon>Asticcacaulis</taxon>
    </lineage>
</organism>
<dbReference type="EMBL" id="BMZB01000001">
    <property type="protein sequence ID" value="GGZ25684.1"/>
    <property type="molecule type" value="Genomic_DNA"/>
</dbReference>
<reference evidence="2" key="2">
    <citation type="submission" date="2020-09" db="EMBL/GenBank/DDBJ databases">
        <authorList>
            <person name="Sun Q."/>
            <person name="Kim S."/>
        </authorList>
    </citation>
    <scope>NUCLEOTIDE SEQUENCE</scope>
    <source>
        <strain evidence="2">KCTC 32296</strain>
    </source>
</reference>
<evidence type="ECO:0000313" key="3">
    <source>
        <dbReference type="Proteomes" id="UP000662572"/>
    </source>
</evidence>
<feature type="region of interest" description="Disordered" evidence="1">
    <location>
        <begin position="31"/>
        <end position="56"/>
    </location>
</feature>
<dbReference type="Proteomes" id="UP000662572">
    <property type="component" value="Unassembled WGS sequence"/>
</dbReference>
<proteinExistence type="predicted"/>